<evidence type="ECO:0000256" key="1">
    <source>
        <dbReference type="SAM" id="MobiDB-lite"/>
    </source>
</evidence>
<evidence type="ECO:0000256" key="2">
    <source>
        <dbReference type="SAM" id="Phobius"/>
    </source>
</evidence>
<dbReference type="GO" id="GO:0006952">
    <property type="term" value="P:defense response"/>
    <property type="evidence" value="ECO:0007669"/>
    <property type="project" value="InterPro"/>
</dbReference>
<name>S8D5U3_9LAMI</name>
<keyword evidence="2" id="KW-1133">Transmembrane helix</keyword>
<sequence>DESNVGNHEKRRPAATTRRKNRKKRTSISDSASSASSSKPQQGIKIYRNQTRIRVGSSLTSRRSVEASDVDALALPLGMSIAAVVSQVSERNCGAGEKLSVDYMSEICTLAVRESLQNVFGNKFSNFVTNFEKSFRSTLMTLRLISDSSRNSGGCLQADDPIPDIDSLDNAVDASLPLCPRLVVSESLGGSIASDTEEILNRSMDSETINLNNQLIVRDTEASSSSSMLVAMEKSVLAQTRSNDLKAFEIGLMMKNLQLQERKMALRSDSNILERCKLSMGFSKASFKAEKFKTQIQEARQVELLRKCLDFLVAGLIIMLLSLAYGTYIYSYRRIVEVTEACSPHTESKSWWMPKTMSAFNSGLQLLKCQIQAFSRLFFGALMIGTVAFLLIQRSAASHQTMPVTFTLLLLGLACGYAGKFCVDTLGGGGNRWLIYWETLCLLHFFSNVFHSTLLVILNGPVTVAERRDHSPVLLPYWVRRLVFYGSLVILPLLCGFMPFASPREWYDHFSSGAFQFFFSSGDD</sequence>
<feature type="compositionally biased region" description="Basic residues" evidence="1">
    <location>
        <begin position="9"/>
        <end position="26"/>
    </location>
</feature>
<evidence type="ECO:0008006" key="5">
    <source>
        <dbReference type="Google" id="ProtNLM"/>
    </source>
</evidence>
<dbReference type="PANTHER" id="PTHR35322">
    <property type="entry name" value="PROTEIN CPR-5"/>
    <property type="match status" value="1"/>
</dbReference>
<gene>
    <name evidence="3" type="ORF">M569_01964</name>
</gene>
<dbReference type="GO" id="GO:0010150">
    <property type="term" value="P:leaf senescence"/>
    <property type="evidence" value="ECO:0007669"/>
    <property type="project" value="InterPro"/>
</dbReference>
<dbReference type="OrthoDB" id="2017423at2759"/>
<dbReference type="Proteomes" id="UP000015453">
    <property type="component" value="Unassembled WGS sequence"/>
</dbReference>
<dbReference type="InterPro" id="IPR044708">
    <property type="entry name" value="CPR5"/>
</dbReference>
<proteinExistence type="predicted"/>
<comment type="caution">
    <text evidence="3">The sequence shown here is derived from an EMBL/GenBank/DDBJ whole genome shotgun (WGS) entry which is preliminary data.</text>
</comment>
<dbReference type="EMBL" id="AUSU01000692">
    <property type="protein sequence ID" value="EPS72791.1"/>
    <property type="molecule type" value="Genomic_DNA"/>
</dbReference>
<evidence type="ECO:0000313" key="3">
    <source>
        <dbReference type="EMBL" id="EPS72791.1"/>
    </source>
</evidence>
<feature type="transmembrane region" description="Helical" evidence="2">
    <location>
        <begin position="404"/>
        <end position="423"/>
    </location>
</feature>
<protein>
    <recommendedName>
        <fullName evidence="5">Protein CPR-5</fullName>
    </recommendedName>
</protein>
<evidence type="ECO:0000313" key="4">
    <source>
        <dbReference type="Proteomes" id="UP000015453"/>
    </source>
</evidence>
<accession>S8D5U3</accession>
<reference evidence="3 4" key="1">
    <citation type="journal article" date="2013" name="BMC Genomics">
        <title>The miniature genome of a carnivorous plant Genlisea aurea contains a low number of genes and short non-coding sequences.</title>
        <authorList>
            <person name="Leushkin E.V."/>
            <person name="Sutormin R.A."/>
            <person name="Nabieva E.R."/>
            <person name="Penin A.A."/>
            <person name="Kondrashov A.S."/>
            <person name="Logacheva M.D."/>
        </authorList>
    </citation>
    <scope>NUCLEOTIDE SEQUENCE [LARGE SCALE GENOMIC DNA]</scope>
</reference>
<keyword evidence="2" id="KW-0472">Membrane</keyword>
<feature type="transmembrane region" description="Helical" evidence="2">
    <location>
        <begin position="435"/>
        <end position="458"/>
    </location>
</feature>
<feature type="transmembrane region" description="Helical" evidence="2">
    <location>
        <begin position="311"/>
        <end position="330"/>
    </location>
</feature>
<keyword evidence="2" id="KW-0812">Transmembrane</keyword>
<feature type="non-terminal residue" evidence="3">
    <location>
        <position position="1"/>
    </location>
</feature>
<feature type="transmembrane region" description="Helical" evidence="2">
    <location>
        <begin position="478"/>
        <end position="501"/>
    </location>
</feature>
<feature type="compositionally biased region" description="Low complexity" evidence="1">
    <location>
        <begin position="28"/>
        <end position="38"/>
    </location>
</feature>
<feature type="transmembrane region" description="Helical" evidence="2">
    <location>
        <begin position="373"/>
        <end position="392"/>
    </location>
</feature>
<feature type="region of interest" description="Disordered" evidence="1">
    <location>
        <begin position="1"/>
        <end position="43"/>
    </location>
</feature>
<dbReference type="GO" id="GO:0010090">
    <property type="term" value="P:trichome morphogenesis"/>
    <property type="evidence" value="ECO:0007669"/>
    <property type="project" value="InterPro"/>
</dbReference>
<organism evidence="3 4">
    <name type="scientific">Genlisea aurea</name>
    <dbReference type="NCBI Taxonomy" id="192259"/>
    <lineage>
        <taxon>Eukaryota</taxon>
        <taxon>Viridiplantae</taxon>
        <taxon>Streptophyta</taxon>
        <taxon>Embryophyta</taxon>
        <taxon>Tracheophyta</taxon>
        <taxon>Spermatophyta</taxon>
        <taxon>Magnoliopsida</taxon>
        <taxon>eudicotyledons</taxon>
        <taxon>Gunneridae</taxon>
        <taxon>Pentapetalae</taxon>
        <taxon>asterids</taxon>
        <taxon>lamiids</taxon>
        <taxon>Lamiales</taxon>
        <taxon>Lentibulariaceae</taxon>
        <taxon>Genlisea</taxon>
    </lineage>
</organism>
<dbReference type="PANTHER" id="PTHR35322:SF2">
    <property type="entry name" value="PROTEIN CPR-5"/>
    <property type="match status" value="1"/>
</dbReference>
<dbReference type="AlphaFoldDB" id="S8D5U3"/>
<keyword evidence="4" id="KW-1185">Reference proteome</keyword>